<keyword evidence="1" id="KW-1133">Transmembrane helix</keyword>
<proteinExistence type="predicted"/>
<keyword evidence="2" id="KW-0732">Signal</keyword>
<sequence length="149" mass="15524">MKTTVLAATLALFVAITPGLARADGGVSGPQLSSALVLIPIAPGEITFLIADIVYAAERRSMPEGWAFAEIAWATLELAWAGTYAATAATSDHQVPWFDVTYVLGFALAGTFHLVHAIVALSDAIHDQPPNVALTIAPTPGGIRIDGVF</sequence>
<name>A0A0F6WA18_9BACT</name>
<gene>
    <name evidence="3" type="ORF">DB32_008326</name>
</gene>
<keyword evidence="1" id="KW-0812">Transmembrane</keyword>
<evidence type="ECO:0000256" key="2">
    <source>
        <dbReference type="SAM" id="SignalP"/>
    </source>
</evidence>
<dbReference type="EMBL" id="CP011125">
    <property type="protein sequence ID" value="AKF11177.1"/>
    <property type="molecule type" value="Genomic_DNA"/>
</dbReference>
<protein>
    <submittedName>
        <fullName evidence="3">Uncharacterized protein</fullName>
    </submittedName>
</protein>
<feature type="signal peptide" evidence="2">
    <location>
        <begin position="1"/>
        <end position="23"/>
    </location>
</feature>
<dbReference type="Proteomes" id="UP000034883">
    <property type="component" value="Chromosome"/>
</dbReference>
<keyword evidence="4" id="KW-1185">Reference proteome</keyword>
<dbReference type="RefSeq" id="WP_053238070.1">
    <property type="nucleotide sequence ID" value="NZ_CP011125.1"/>
</dbReference>
<keyword evidence="1" id="KW-0472">Membrane</keyword>
<evidence type="ECO:0000256" key="1">
    <source>
        <dbReference type="SAM" id="Phobius"/>
    </source>
</evidence>
<evidence type="ECO:0000313" key="4">
    <source>
        <dbReference type="Proteomes" id="UP000034883"/>
    </source>
</evidence>
<feature type="transmembrane region" description="Helical" evidence="1">
    <location>
        <begin position="67"/>
        <end position="88"/>
    </location>
</feature>
<feature type="transmembrane region" description="Helical" evidence="1">
    <location>
        <begin position="33"/>
        <end position="55"/>
    </location>
</feature>
<evidence type="ECO:0000313" key="3">
    <source>
        <dbReference type="EMBL" id="AKF11177.1"/>
    </source>
</evidence>
<reference evidence="3 4" key="1">
    <citation type="submission" date="2015-03" db="EMBL/GenBank/DDBJ databases">
        <title>Genome assembly of Sandaracinus amylolyticus DSM 53668.</title>
        <authorList>
            <person name="Sharma G."/>
            <person name="Subramanian S."/>
        </authorList>
    </citation>
    <scope>NUCLEOTIDE SEQUENCE [LARGE SCALE GENOMIC DNA]</scope>
    <source>
        <strain evidence="3 4">DSM 53668</strain>
    </source>
</reference>
<dbReference type="KEGG" id="samy:DB32_008326"/>
<accession>A0A0F6WA18</accession>
<feature type="chain" id="PRO_5002511707" evidence="2">
    <location>
        <begin position="24"/>
        <end position="149"/>
    </location>
</feature>
<dbReference type="AlphaFoldDB" id="A0A0F6WA18"/>
<dbReference type="STRING" id="927083.DB32_008326"/>
<organism evidence="3 4">
    <name type="scientific">Sandaracinus amylolyticus</name>
    <dbReference type="NCBI Taxonomy" id="927083"/>
    <lineage>
        <taxon>Bacteria</taxon>
        <taxon>Pseudomonadati</taxon>
        <taxon>Myxococcota</taxon>
        <taxon>Polyangia</taxon>
        <taxon>Polyangiales</taxon>
        <taxon>Sandaracinaceae</taxon>
        <taxon>Sandaracinus</taxon>
    </lineage>
</organism>
<feature type="transmembrane region" description="Helical" evidence="1">
    <location>
        <begin position="100"/>
        <end position="121"/>
    </location>
</feature>